<protein>
    <submittedName>
        <fullName evidence="1">Uncharacterized protein</fullName>
    </submittedName>
</protein>
<accession>A0A5M8PYJ6</accession>
<organism evidence="1 2">
    <name type="scientific">Lasallia pustulata</name>
    <dbReference type="NCBI Taxonomy" id="136370"/>
    <lineage>
        <taxon>Eukaryota</taxon>
        <taxon>Fungi</taxon>
        <taxon>Dikarya</taxon>
        <taxon>Ascomycota</taxon>
        <taxon>Pezizomycotina</taxon>
        <taxon>Lecanoromycetes</taxon>
        <taxon>OSLEUM clade</taxon>
        <taxon>Umbilicariomycetidae</taxon>
        <taxon>Umbilicariales</taxon>
        <taxon>Umbilicariaceae</taxon>
        <taxon>Lasallia</taxon>
    </lineage>
</organism>
<name>A0A5M8PYJ6_9LECA</name>
<reference evidence="1 2" key="1">
    <citation type="submission" date="2019-09" db="EMBL/GenBank/DDBJ databases">
        <title>The hologenome of the rock-dwelling lichen Lasallia pustulata.</title>
        <authorList>
            <person name="Greshake Tzovaras B."/>
            <person name="Segers F."/>
            <person name="Bicker A."/>
            <person name="Dal Grande F."/>
            <person name="Otte J."/>
            <person name="Hankeln T."/>
            <person name="Schmitt I."/>
            <person name="Ebersberger I."/>
        </authorList>
    </citation>
    <scope>NUCLEOTIDE SEQUENCE [LARGE SCALE GENOMIC DNA]</scope>
    <source>
        <strain evidence="1">A1-1</strain>
    </source>
</reference>
<comment type="caution">
    <text evidence="1">The sequence shown here is derived from an EMBL/GenBank/DDBJ whole genome shotgun (WGS) entry which is preliminary data.</text>
</comment>
<dbReference type="AlphaFoldDB" id="A0A5M8PYJ6"/>
<proteinExistence type="predicted"/>
<dbReference type="EMBL" id="VXIT01000003">
    <property type="protein sequence ID" value="KAA6413760.1"/>
    <property type="molecule type" value="Genomic_DNA"/>
</dbReference>
<dbReference type="Proteomes" id="UP000324767">
    <property type="component" value="Unassembled WGS sequence"/>
</dbReference>
<sequence length="95" mass="10009">MKKYNFFLIQFGLGTLCGMILKRHTKTFSKPLTTDKLAHADAGRDDVGGDEIAGRESEQLLELEPVADVCVLEDGAGGIVGCGLLGKDEVLGSGA</sequence>
<evidence type="ECO:0000313" key="1">
    <source>
        <dbReference type="EMBL" id="KAA6413760.1"/>
    </source>
</evidence>
<gene>
    <name evidence="1" type="ORF">FRX48_02121</name>
</gene>
<evidence type="ECO:0000313" key="2">
    <source>
        <dbReference type="Proteomes" id="UP000324767"/>
    </source>
</evidence>